<evidence type="ECO:0000313" key="3">
    <source>
        <dbReference type="Ensembl" id="ENSPMRP00000031915.1"/>
    </source>
</evidence>
<feature type="region of interest" description="Disordered" evidence="1">
    <location>
        <begin position="155"/>
        <end position="191"/>
    </location>
</feature>
<dbReference type="SUPFAM" id="SSF49562">
    <property type="entry name" value="C2 domain (Calcium/lipid-binding domain, CaLB)"/>
    <property type="match status" value="1"/>
</dbReference>
<reference evidence="3 4" key="1">
    <citation type="journal article" date="2019" name="Proc. Natl. Acad. Sci. U.S.A.">
        <title>Regulatory changes in pterin and carotenoid genes underlie balanced color polymorphisms in the wall lizard.</title>
        <authorList>
            <person name="Andrade P."/>
            <person name="Pinho C."/>
            <person name="Perez I de Lanuza G."/>
            <person name="Afonso S."/>
            <person name="Brejcha J."/>
            <person name="Rubin C.J."/>
            <person name="Wallerman O."/>
            <person name="Pereira P."/>
            <person name="Sabatino S.J."/>
            <person name="Bellati A."/>
            <person name="Pellitteri-Rosa D."/>
            <person name="Bosakova Z."/>
            <person name="Bunikis I."/>
            <person name="Carretero M.A."/>
            <person name="Feiner N."/>
            <person name="Marsik P."/>
            <person name="Pauperio F."/>
            <person name="Salvi D."/>
            <person name="Soler L."/>
            <person name="While G.M."/>
            <person name="Uller T."/>
            <person name="Font E."/>
            <person name="Andersson L."/>
            <person name="Carneiro M."/>
        </authorList>
    </citation>
    <scope>NUCLEOTIDE SEQUENCE</scope>
</reference>
<gene>
    <name evidence="3" type="primary">C2CD4D</name>
</gene>
<keyword evidence="4" id="KW-1185">Reference proteome</keyword>
<dbReference type="Proteomes" id="UP000472272">
    <property type="component" value="Chromosome 16"/>
</dbReference>
<accession>A0A670K6L5</accession>
<dbReference type="PANTHER" id="PTHR46291">
    <property type="entry name" value="C2 DOMAIN-CONTAINING PROTEIN"/>
    <property type="match status" value="1"/>
</dbReference>
<sequence>FRKTNFPMGLLHKMKRLASSCEFVCALQDEKTARRRDSRNGLISKPPRPCPALPNVITPDTIPTFFIPPNLASLQGRCRSDSPDGRGILARSAEQHVIQVESLEEGEVQAVGRLYSTSSMPHLASPAGLPFLPESPHTRRRESLFHGGRLPCRLQGARFTSPPTRPSLQPGLMFDSDTASSTETSPFSSPLLTRPLSCPPFCPAYRHRRRFAFCSSELGAAPRPSSLSPEETSSADTSPSFPRREKDPPWGSPAPLPLFPLDLIRCHERLTKEVVLTVSKGGRLRLSSEYLQPQGRLRVRLVCAEAFYPPHCDPRHFSCCVSLQLRPGEGLRQRSAVVKRSRNPIFNEDFFFEGVSPEELSRCSLRLKVLNKGSGLRRDAVLGECDVPLDCLLP</sequence>
<dbReference type="InterPro" id="IPR035892">
    <property type="entry name" value="C2_domain_sf"/>
</dbReference>
<dbReference type="PROSITE" id="PS50004">
    <property type="entry name" value="C2"/>
    <property type="match status" value="1"/>
</dbReference>
<feature type="region of interest" description="Disordered" evidence="1">
    <location>
        <begin position="220"/>
        <end position="252"/>
    </location>
</feature>
<evidence type="ECO:0000259" key="2">
    <source>
        <dbReference type="PROSITE" id="PS50004"/>
    </source>
</evidence>
<evidence type="ECO:0000256" key="1">
    <source>
        <dbReference type="SAM" id="MobiDB-lite"/>
    </source>
</evidence>
<evidence type="ECO:0000313" key="4">
    <source>
        <dbReference type="Proteomes" id="UP000472272"/>
    </source>
</evidence>
<dbReference type="GeneTree" id="ENSGT00940000163537"/>
<reference evidence="3" key="3">
    <citation type="submission" date="2025-09" db="UniProtKB">
        <authorList>
            <consortium name="Ensembl"/>
        </authorList>
    </citation>
    <scope>IDENTIFICATION</scope>
</reference>
<feature type="compositionally biased region" description="Polar residues" evidence="1">
    <location>
        <begin position="177"/>
        <end position="191"/>
    </location>
</feature>
<reference evidence="3" key="2">
    <citation type="submission" date="2025-08" db="UniProtKB">
        <authorList>
            <consortium name="Ensembl"/>
        </authorList>
    </citation>
    <scope>IDENTIFICATION</scope>
</reference>
<dbReference type="PANTHER" id="PTHR46291:SF1">
    <property type="entry name" value="C2 CALCIUM-DEPENDENT DOMAIN-CONTAINING PROTEIN 4D"/>
    <property type="match status" value="1"/>
</dbReference>
<feature type="compositionally biased region" description="Polar residues" evidence="1">
    <location>
        <begin position="225"/>
        <end position="240"/>
    </location>
</feature>
<dbReference type="InterPro" id="IPR000008">
    <property type="entry name" value="C2_dom"/>
</dbReference>
<feature type="region of interest" description="Disordered" evidence="1">
    <location>
        <begin position="35"/>
        <end position="54"/>
    </location>
</feature>
<dbReference type="Pfam" id="PF00168">
    <property type="entry name" value="C2"/>
    <property type="match status" value="1"/>
</dbReference>
<dbReference type="OMA" id="PHCDPRH"/>
<organism evidence="3 4">
    <name type="scientific">Podarcis muralis</name>
    <name type="common">Wall lizard</name>
    <name type="synonym">Lacerta muralis</name>
    <dbReference type="NCBI Taxonomy" id="64176"/>
    <lineage>
        <taxon>Eukaryota</taxon>
        <taxon>Metazoa</taxon>
        <taxon>Chordata</taxon>
        <taxon>Craniata</taxon>
        <taxon>Vertebrata</taxon>
        <taxon>Euteleostomi</taxon>
        <taxon>Lepidosauria</taxon>
        <taxon>Squamata</taxon>
        <taxon>Bifurcata</taxon>
        <taxon>Unidentata</taxon>
        <taxon>Episquamata</taxon>
        <taxon>Laterata</taxon>
        <taxon>Lacertibaenia</taxon>
        <taxon>Lacertidae</taxon>
        <taxon>Podarcis</taxon>
    </lineage>
</organism>
<dbReference type="Gene3D" id="2.60.40.150">
    <property type="entry name" value="C2 domain"/>
    <property type="match status" value="1"/>
</dbReference>
<dbReference type="AlphaFoldDB" id="A0A670K6L5"/>
<dbReference type="Ensembl" id="ENSPMRT00000033847.1">
    <property type="protein sequence ID" value="ENSPMRP00000031915.1"/>
    <property type="gene ID" value="ENSPMRG00000020673.1"/>
</dbReference>
<dbReference type="InterPro" id="IPR043549">
    <property type="entry name" value="C2C4C/C2C4D"/>
</dbReference>
<dbReference type="SMART" id="SM00239">
    <property type="entry name" value="C2"/>
    <property type="match status" value="1"/>
</dbReference>
<name>A0A670K6L5_PODMU</name>
<feature type="domain" description="C2" evidence="2">
    <location>
        <begin position="280"/>
        <end position="394"/>
    </location>
</feature>
<protein>
    <submittedName>
        <fullName evidence="3">C2 calcium dependent domain containing 4D</fullName>
    </submittedName>
</protein>
<proteinExistence type="predicted"/>